<dbReference type="Pfam" id="PF22483">
    <property type="entry name" value="Mu-transpos_C_2"/>
    <property type="match status" value="1"/>
</dbReference>
<dbReference type="Gene3D" id="1.10.10.60">
    <property type="entry name" value="Homeodomain-like"/>
    <property type="match status" value="1"/>
</dbReference>
<evidence type="ECO:0000313" key="4">
    <source>
        <dbReference type="EMBL" id="CAH1597627.1"/>
    </source>
</evidence>
<proteinExistence type="inferred from homology"/>
<dbReference type="RefSeq" id="WP_409589445.1">
    <property type="nucleotide sequence ID" value="NZ_CAKMTZ010000085.1"/>
</dbReference>
<name>A0AAU9QQY1_9VIBR</name>
<dbReference type="InterPro" id="IPR012337">
    <property type="entry name" value="RNaseH-like_sf"/>
</dbReference>
<accession>A0AAU9QQY1</accession>
<dbReference type="GO" id="GO:0003676">
    <property type="term" value="F:nucleic acid binding"/>
    <property type="evidence" value="ECO:0007669"/>
    <property type="project" value="InterPro"/>
</dbReference>
<feature type="domain" description="HTH IS408-type" evidence="2">
    <location>
        <begin position="11"/>
        <end position="91"/>
    </location>
</feature>
<evidence type="ECO:0000259" key="3">
    <source>
        <dbReference type="PROSITE" id="PS50994"/>
    </source>
</evidence>
<dbReference type="PROSITE" id="PS50994">
    <property type="entry name" value="INTEGRASE"/>
    <property type="match status" value="1"/>
</dbReference>
<sequence length="513" mass="59705">MPTPSITMRKLKEILRLKYGAKLSHRQIARSLSISASVVSRYANRASQLGISQWPLPESWDDATLNREFLKTTVTPKKYASPDWADVHKQLRSKTMTLQLLWEEYAERNSDGHYSYNHYCRLYKAWSKTMSPSMRQVHKAGERLFIDYCGPTMDVVDPDSGEVRTAQIFVATMGASSYTYAEATWSQGLEDWVMSHVRCFDYLEGTPEIVVPDNLKSSTTRACRYDPDINPTYQQMLAHYGVAVMPARPRKPKDKAKVETAVQVVERWIMAKLRHETFFSLSSLNYRIKELLVELNQRPMQKLKSSRYELFTQLDKPELNALPQQAYQYTYVKKVRVHMDYHVELEGHYYSVPYRLLREQLEAHISGELVTLYHNGQLISSHPRKRQFGYSTLEKHMPENHRQYAQWTPERFLKWGAVSGDSTVKLMNHILDSKDHPTQAYRYLMGLMQLHKPYGYHRLNDACKRALATGVYRLKGIKSILEKGLDQRPLPQPTSDHLADLEHCNVRGSEYYH</sequence>
<dbReference type="Proteomes" id="UP001295462">
    <property type="component" value="Unassembled WGS sequence"/>
</dbReference>
<dbReference type="GO" id="GO:0015074">
    <property type="term" value="P:DNA integration"/>
    <property type="evidence" value="ECO:0007669"/>
    <property type="project" value="InterPro"/>
</dbReference>
<protein>
    <submittedName>
        <fullName evidence="4">Transposase</fullName>
    </submittedName>
</protein>
<comment type="similarity">
    <text evidence="1">Belongs to the transposase IS21/IS408/IS1162 family.</text>
</comment>
<gene>
    <name evidence="4" type="ORF">THF1A12_320131</name>
</gene>
<dbReference type="Gene3D" id="3.30.420.10">
    <property type="entry name" value="Ribonuclease H-like superfamily/Ribonuclease H"/>
    <property type="match status" value="1"/>
</dbReference>
<dbReference type="PROSITE" id="PS50532">
    <property type="entry name" value="HTH_IS408"/>
    <property type="match status" value="1"/>
</dbReference>
<dbReference type="NCBIfam" id="NF033546">
    <property type="entry name" value="transpos_IS21"/>
    <property type="match status" value="1"/>
</dbReference>
<dbReference type="InterPro" id="IPR017895">
    <property type="entry name" value="HTH_IS408/IS1162_type"/>
</dbReference>
<dbReference type="InterPro" id="IPR001584">
    <property type="entry name" value="Integrase_cat-core"/>
</dbReference>
<comment type="caution">
    <text evidence="4">The sequence shown here is derived from an EMBL/GenBank/DDBJ whole genome shotgun (WGS) entry which is preliminary data.</text>
</comment>
<evidence type="ECO:0000313" key="5">
    <source>
        <dbReference type="Proteomes" id="UP001295462"/>
    </source>
</evidence>
<dbReference type="AlphaFoldDB" id="A0AAU9QQY1"/>
<reference evidence="4" key="1">
    <citation type="submission" date="2022-01" db="EMBL/GenBank/DDBJ databases">
        <authorList>
            <person name="Lagorce A."/>
        </authorList>
    </citation>
    <scope>NUCLEOTIDE SEQUENCE</scope>
    <source>
        <strain evidence="4">Th15_F1_A12</strain>
    </source>
</reference>
<dbReference type="PANTHER" id="PTHR35004">
    <property type="entry name" value="TRANSPOSASE RV3428C-RELATED"/>
    <property type="match status" value="1"/>
</dbReference>
<evidence type="ECO:0000259" key="2">
    <source>
        <dbReference type="PROSITE" id="PS50532"/>
    </source>
</evidence>
<dbReference type="EMBL" id="CAKMUD010000086">
    <property type="protein sequence ID" value="CAH1597627.1"/>
    <property type="molecule type" value="Genomic_DNA"/>
</dbReference>
<dbReference type="InterPro" id="IPR054353">
    <property type="entry name" value="IstA-like_C"/>
</dbReference>
<dbReference type="SUPFAM" id="SSF53098">
    <property type="entry name" value="Ribonuclease H-like"/>
    <property type="match status" value="1"/>
</dbReference>
<feature type="domain" description="Integrase catalytic" evidence="3">
    <location>
        <begin position="128"/>
        <end position="315"/>
    </location>
</feature>
<dbReference type="PANTHER" id="PTHR35004:SF8">
    <property type="entry name" value="TRANSPOSASE RV3428C-RELATED"/>
    <property type="match status" value="1"/>
</dbReference>
<evidence type="ECO:0000256" key="1">
    <source>
        <dbReference type="ARBA" id="ARBA00009277"/>
    </source>
</evidence>
<dbReference type="InterPro" id="IPR036397">
    <property type="entry name" value="RNaseH_sf"/>
</dbReference>
<organism evidence="4 5">
    <name type="scientific">Vibrio jasicida</name>
    <dbReference type="NCBI Taxonomy" id="766224"/>
    <lineage>
        <taxon>Bacteria</taxon>
        <taxon>Pseudomonadati</taxon>
        <taxon>Pseudomonadota</taxon>
        <taxon>Gammaproteobacteria</taxon>
        <taxon>Vibrionales</taxon>
        <taxon>Vibrionaceae</taxon>
        <taxon>Vibrio</taxon>
    </lineage>
</organism>